<gene>
    <name evidence="1" type="ORF">C480_10540</name>
</gene>
<dbReference type="EMBL" id="AOIP01000026">
    <property type="protein sequence ID" value="ELZ05314.1"/>
    <property type="molecule type" value="Genomic_DNA"/>
</dbReference>
<organism evidence="1 2">
    <name type="scientific">Natrialba aegyptia DSM 13077</name>
    <dbReference type="NCBI Taxonomy" id="1227491"/>
    <lineage>
        <taxon>Archaea</taxon>
        <taxon>Methanobacteriati</taxon>
        <taxon>Methanobacteriota</taxon>
        <taxon>Stenosarchaea group</taxon>
        <taxon>Halobacteria</taxon>
        <taxon>Halobacteriales</taxon>
        <taxon>Natrialbaceae</taxon>
        <taxon>Natrialba</taxon>
    </lineage>
</organism>
<dbReference type="RefSeq" id="WP_006665572.1">
    <property type="nucleotide sequence ID" value="NZ_AOIP01000026.1"/>
</dbReference>
<reference evidence="1 2" key="1">
    <citation type="journal article" date="2014" name="PLoS Genet.">
        <title>Phylogenetically driven sequencing of extremely halophilic archaea reveals strategies for static and dynamic osmo-response.</title>
        <authorList>
            <person name="Becker E.A."/>
            <person name="Seitzer P.M."/>
            <person name="Tritt A."/>
            <person name="Larsen D."/>
            <person name="Krusor M."/>
            <person name="Yao A.I."/>
            <person name="Wu D."/>
            <person name="Madern D."/>
            <person name="Eisen J.A."/>
            <person name="Darling A.E."/>
            <person name="Facciotti M.T."/>
        </authorList>
    </citation>
    <scope>NUCLEOTIDE SEQUENCE [LARGE SCALE GENOMIC DNA]</scope>
    <source>
        <strain evidence="1 2">DSM 13077</strain>
    </source>
</reference>
<dbReference type="AlphaFoldDB" id="M0B6N7"/>
<keyword evidence="2" id="KW-1185">Reference proteome</keyword>
<protein>
    <submittedName>
        <fullName evidence="1">Uncharacterized protein</fullName>
    </submittedName>
</protein>
<dbReference type="Proteomes" id="UP000011591">
    <property type="component" value="Unassembled WGS sequence"/>
</dbReference>
<proteinExistence type="predicted"/>
<dbReference type="PATRIC" id="fig|1227491.4.peg.2162"/>
<sequence>MNPTEDYEDVEIYIRRPGVEKGSDGEKCVWSATYREMARLSNRFVVEAITETQLEKGEWGIGLRERGDEQYSQRFQITPLVADQADHEVQNRVAALLNHWRQ</sequence>
<evidence type="ECO:0000313" key="1">
    <source>
        <dbReference type="EMBL" id="ELZ05314.1"/>
    </source>
</evidence>
<comment type="caution">
    <text evidence="1">The sequence shown here is derived from an EMBL/GenBank/DDBJ whole genome shotgun (WGS) entry which is preliminary data.</text>
</comment>
<name>M0B6N7_9EURY</name>
<accession>M0B6N7</accession>
<evidence type="ECO:0000313" key="2">
    <source>
        <dbReference type="Proteomes" id="UP000011591"/>
    </source>
</evidence>